<dbReference type="InterPro" id="IPR048297">
    <property type="entry name" value="DUF936_dom_pln"/>
</dbReference>
<evidence type="ECO:0000313" key="5">
    <source>
        <dbReference type="Proteomes" id="UP001327560"/>
    </source>
</evidence>
<feature type="compositionally biased region" description="Polar residues" evidence="1">
    <location>
        <begin position="137"/>
        <end position="146"/>
    </location>
</feature>
<dbReference type="Pfam" id="PF21647">
    <property type="entry name" value="DUF6857"/>
    <property type="match status" value="1"/>
</dbReference>
<feature type="domain" description="DUF6857" evidence="3">
    <location>
        <begin position="382"/>
        <end position="708"/>
    </location>
</feature>
<evidence type="ECO:0000256" key="1">
    <source>
        <dbReference type="SAM" id="MobiDB-lite"/>
    </source>
</evidence>
<evidence type="ECO:0000313" key="4">
    <source>
        <dbReference type="EMBL" id="WOL16093.1"/>
    </source>
</evidence>
<dbReference type="EMBL" id="CP136897">
    <property type="protein sequence ID" value="WOL16093.1"/>
    <property type="molecule type" value="Genomic_DNA"/>
</dbReference>
<feature type="region of interest" description="Disordered" evidence="1">
    <location>
        <begin position="125"/>
        <end position="212"/>
    </location>
</feature>
<dbReference type="AlphaFoldDB" id="A0AAQ3QNM6"/>
<feature type="compositionally biased region" description="Basic and acidic residues" evidence="1">
    <location>
        <begin position="289"/>
        <end position="298"/>
    </location>
</feature>
<feature type="compositionally biased region" description="Polar residues" evidence="1">
    <location>
        <begin position="153"/>
        <end position="162"/>
    </location>
</feature>
<evidence type="ECO:0000259" key="3">
    <source>
        <dbReference type="Pfam" id="PF21647"/>
    </source>
</evidence>
<feature type="compositionally biased region" description="Polar residues" evidence="1">
    <location>
        <begin position="312"/>
        <end position="325"/>
    </location>
</feature>
<dbReference type="PANTHER" id="PTHR31928:SF4">
    <property type="entry name" value="OS08G0541500 PROTEIN"/>
    <property type="match status" value="1"/>
</dbReference>
<organism evidence="4 5">
    <name type="scientific">Canna indica</name>
    <name type="common">Indian-shot</name>
    <dbReference type="NCBI Taxonomy" id="4628"/>
    <lineage>
        <taxon>Eukaryota</taxon>
        <taxon>Viridiplantae</taxon>
        <taxon>Streptophyta</taxon>
        <taxon>Embryophyta</taxon>
        <taxon>Tracheophyta</taxon>
        <taxon>Spermatophyta</taxon>
        <taxon>Magnoliopsida</taxon>
        <taxon>Liliopsida</taxon>
        <taxon>Zingiberales</taxon>
        <taxon>Cannaceae</taxon>
        <taxon>Canna</taxon>
    </lineage>
</organism>
<dbReference type="Pfam" id="PF06075">
    <property type="entry name" value="DUF936"/>
    <property type="match status" value="1"/>
</dbReference>
<feature type="region of interest" description="Disordered" evidence="1">
    <location>
        <begin position="289"/>
        <end position="369"/>
    </location>
</feature>
<reference evidence="4 5" key="1">
    <citation type="submission" date="2023-10" db="EMBL/GenBank/DDBJ databases">
        <title>Chromosome-scale genome assembly provides insights into flower coloration mechanisms of Canna indica.</title>
        <authorList>
            <person name="Li C."/>
        </authorList>
    </citation>
    <scope>NUCLEOTIDE SEQUENCE [LARGE SCALE GENOMIC DNA]</scope>
    <source>
        <tissue evidence="4">Flower</tissue>
    </source>
</reference>
<gene>
    <name evidence="4" type="ORF">Cni_G24875</name>
</gene>
<keyword evidence="5" id="KW-1185">Reference proteome</keyword>
<feature type="compositionally biased region" description="Low complexity" evidence="1">
    <location>
        <begin position="359"/>
        <end position="369"/>
    </location>
</feature>
<accession>A0AAQ3QNM6</accession>
<sequence length="732" mass="77736">MASLVPGVLIKLLQHMNTDVKVAGEHRSSLLQVVSIVPALAGSDLFTNQGFYLKVSDSSHATYVSLPDEHNDLILSDKIQLGQFIHVDRLESGSPVPILKGVRPLPGRHPCVGNPEDIVATSSLGFLNTEKPKPSNDSKYNGNSSSDNEKNKLGNSKLTIKTQETDKKRPSVSKSSSLHLKPAVNRKLEKDAASVRSKSMNSRSIPSSPTSVYSLPASFEKFSSEIKKQPPTKRVEKSALSRVSLLEKAASVLKVTTAGRKSSSGNFFGNLVPSIELGPKALRKSWEGNIEAKGRDSSTLKAAKPVTRSDSRSASTPRLKPSTNEKPAPKEDIKVQTPIRKGIAGSAAEDSDKSAKPRSSVVKKSSESNSSLNLGNLVKVVPTNRKLTDGSVSWQALPSSLAKLGKELLKYRDAAQLAAVEAMQEASAAESLIRCLSMYSELSASAKEDNPQPAVEQFLALHSSLCRASAITDSLSKTISQSLSMPGTSSDAAPAVDPVPEEVLKVSSDSRRRAASWVNAALATDLSPFSLYNHKCPSASSPVVVLEGPSKTSAAAPPSKASAQSKPRSSVALAGRTKARGAAPPSPPPEWERGGGLEEGNELARALRDDAQSWFLGFVERFLDADAAAPGPSEREQVAAMLSQLKKVNDWLEVIGRPRREGETESEAEDADDGEGSSSGGVPAETVERLRKKIYEYLLTHVESAAVALGGGFQPAAQPQAAASAGRPSRRG</sequence>
<feature type="compositionally biased region" description="Low complexity" evidence="1">
    <location>
        <begin position="549"/>
        <end position="570"/>
    </location>
</feature>
<name>A0AAQ3QNM6_9LILI</name>
<feature type="compositionally biased region" description="Polar residues" evidence="1">
    <location>
        <begin position="196"/>
        <end position="212"/>
    </location>
</feature>
<feature type="region of interest" description="Disordered" evidence="1">
    <location>
        <begin position="657"/>
        <end position="685"/>
    </location>
</feature>
<feature type="region of interest" description="Disordered" evidence="1">
    <location>
        <begin position="549"/>
        <end position="597"/>
    </location>
</feature>
<dbReference type="InterPro" id="IPR049172">
    <property type="entry name" value="DUF6857_pln"/>
</dbReference>
<dbReference type="PANTHER" id="PTHR31928">
    <property type="entry name" value="EXPRESSED PROTEIN"/>
    <property type="match status" value="1"/>
</dbReference>
<proteinExistence type="predicted"/>
<feature type="domain" description="DUF936" evidence="2">
    <location>
        <begin position="4"/>
        <end position="120"/>
    </location>
</feature>
<dbReference type="Proteomes" id="UP001327560">
    <property type="component" value="Chromosome 8"/>
</dbReference>
<feature type="compositionally biased region" description="Acidic residues" evidence="1">
    <location>
        <begin position="664"/>
        <end position="675"/>
    </location>
</feature>
<evidence type="ECO:0000259" key="2">
    <source>
        <dbReference type="Pfam" id="PF06075"/>
    </source>
</evidence>
<protein>
    <submittedName>
        <fullName evidence="4">Uncharacterized protein</fullName>
    </submittedName>
</protein>
<dbReference type="InterPro" id="IPR010341">
    <property type="entry name" value="DUF936_pln"/>
</dbReference>